<keyword evidence="9" id="KW-1185">Reference proteome</keyword>
<dbReference type="EMBL" id="WBMS02000018">
    <property type="protein sequence ID" value="MWA03223.1"/>
    <property type="molecule type" value="Genomic_DNA"/>
</dbReference>
<comment type="caution">
    <text evidence="8">The sequence shown here is derived from an EMBL/GenBank/DDBJ whole genome shotgun (WGS) entry which is preliminary data.</text>
</comment>
<evidence type="ECO:0000256" key="3">
    <source>
        <dbReference type="ARBA" id="ARBA00022723"/>
    </source>
</evidence>
<comment type="similarity">
    <text evidence="1 7">Belongs to the cytochrome P450 family.</text>
</comment>
<name>A0A6I4MBZ2_9ACTN</name>
<dbReference type="PANTHER" id="PTHR46696">
    <property type="entry name" value="P450, PUTATIVE (EUROFUNG)-RELATED"/>
    <property type="match status" value="1"/>
</dbReference>
<evidence type="ECO:0000313" key="9">
    <source>
        <dbReference type="Proteomes" id="UP000462055"/>
    </source>
</evidence>
<keyword evidence="5 7" id="KW-0408">Iron</keyword>
<keyword evidence="4 7" id="KW-0560">Oxidoreductase</keyword>
<evidence type="ECO:0000256" key="5">
    <source>
        <dbReference type="ARBA" id="ARBA00023004"/>
    </source>
</evidence>
<dbReference type="SUPFAM" id="SSF48264">
    <property type="entry name" value="Cytochrome P450"/>
    <property type="match status" value="1"/>
</dbReference>
<protein>
    <submittedName>
        <fullName evidence="8">Cytochrome P450</fullName>
    </submittedName>
</protein>
<dbReference type="GO" id="GO:0008395">
    <property type="term" value="F:steroid hydroxylase activity"/>
    <property type="evidence" value="ECO:0007669"/>
    <property type="project" value="TreeGrafter"/>
</dbReference>
<dbReference type="InterPro" id="IPR017972">
    <property type="entry name" value="Cyt_P450_CS"/>
</dbReference>
<evidence type="ECO:0000256" key="1">
    <source>
        <dbReference type="ARBA" id="ARBA00010617"/>
    </source>
</evidence>
<keyword evidence="3 7" id="KW-0479">Metal-binding</keyword>
<dbReference type="PRINTS" id="PR00359">
    <property type="entry name" value="BP450"/>
</dbReference>
<dbReference type="GO" id="GO:0036199">
    <property type="term" value="F:cholest-4-en-3-one 26-monooxygenase activity"/>
    <property type="evidence" value="ECO:0007669"/>
    <property type="project" value="TreeGrafter"/>
</dbReference>
<accession>A0A6I4MBZ2</accession>
<dbReference type="PANTHER" id="PTHR46696:SF4">
    <property type="entry name" value="BIOTIN BIOSYNTHESIS CYTOCHROME P450"/>
    <property type="match status" value="1"/>
</dbReference>
<dbReference type="PRINTS" id="PR00385">
    <property type="entry name" value="P450"/>
</dbReference>
<proteinExistence type="inferred from homology"/>
<sequence length="438" mass="48279">MSDAPQTTPPVIPADSGFGKLLDLEPGSIGCPFPAYRDLREQHPVAWSERLNAWVVSRYEDIREVLRDPIAFSSGSASGPSSVTSLAARVAESEEYSEATRRQARRRLRLSASPVLLNCDPPVHRRQRGLVSPAFTPRRVTQMEPQIQRTADELIDGFAAKGRAELIADFALPLPMTVIARILGVPTSLMSTFKRWSDAFTRGVGALDLTAEEITDLFQSVDEFYDYFTERLAERRAEPADDLLTDLLSARLEGEQPLTEDELLQMLVQFLVAGNETTTNLISSAMRRLLTDADLLHELRSDPDRIALFVEECLRLEAPTQGMFRTATADCEVGGQAIPAGAMLYLVYASGNRDENAFPDPDALVLDASRGHHLAFGRGEHVCLGANVARREALIAVRTLLDRLDGIRLDDTADATAYSPSFMLRSLRALPIVFQPAV</sequence>
<dbReference type="GO" id="GO:0005506">
    <property type="term" value="F:iron ion binding"/>
    <property type="evidence" value="ECO:0007669"/>
    <property type="project" value="InterPro"/>
</dbReference>
<dbReference type="InterPro" id="IPR002397">
    <property type="entry name" value="Cyt_P450_B"/>
</dbReference>
<dbReference type="Gene3D" id="1.10.630.10">
    <property type="entry name" value="Cytochrome P450"/>
    <property type="match status" value="1"/>
</dbReference>
<dbReference type="InterPro" id="IPR036396">
    <property type="entry name" value="Cyt_P450_sf"/>
</dbReference>
<dbReference type="GO" id="GO:0006707">
    <property type="term" value="P:cholesterol catabolic process"/>
    <property type="evidence" value="ECO:0007669"/>
    <property type="project" value="TreeGrafter"/>
</dbReference>
<organism evidence="8 9">
    <name type="scientific">Actinomadura physcomitrii</name>
    <dbReference type="NCBI Taxonomy" id="2650748"/>
    <lineage>
        <taxon>Bacteria</taxon>
        <taxon>Bacillati</taxon>
        <taxon>Actinomycetota</taxon>
        <taxon>Actinomycetes</taxon>
        <taxon>Streptosporangiales</taxon>
        <taxon>Thermomonosporaceae</taxon>
        <taxon>Actinomadura</taxon>
    </lineage>
</organism>
<dbReference type="Pfam" id="PF00067">
    <property type="entry name" value="p450"/>
    <property type="match status" value="1"/>
</dbReference>
<gene>
    <name evidence="8" type="ORF">F8568_023160</name>
</gene>
<evidence type="ECO:0000256" key="4">
    <source>
        <dbReference type="ARBA" id="ARBA00023002"/>
    </source>
</evidence>
<evidence type="ECO:0000256" key="6">
    <source>
        <dbReference type="ARBA" id="ARBA00023033"/>
    </source>
</evidence>
<dbReference type="FunFam" id="1.10.630.10:FF:000018">
    <property type="entry name" value="Cytochrome P450 monooxygenase"/>
    <property type="match status" value="1"/>
</dbReference>
<keyword evidence="6 7" id="KW-0503">Monooxygenase</keyword>
<keyword evidence="2 7" id="KW-0349">Heme</keyword>
<dbReference type="Proteomes" id="UP000462055">
    <property type="component" value="Unassembled WGS sequence"/>
</dbReference>
<dbReference type="RefSeq" id="WP_151595766.1">
    <property type="nucleotide sequence ID" value="NZ_WBMS02000018.1"/>
</dbReference>
<reference evidence="8" key="1">
    <citation type="submission" date="2019-12" db="EMBL/GenBank/DDBJ databases">
        <title>Actinomadura physcomitrii sp. nov., a novel actinomycete isolated from moss [Physcomitrium sphaericum (Ludw) Fuernr].</title>
        <authorList>
            <person name="Zhuang X."/>
        </authorList>
    </citation>
    <scope>NUCLEOTIDE SEQUENCE [LARGE SCALE GENOMIC DNA]</scope>
    <source>
        <strain evidence="8">LD22</strain>
    </source>
</reference>
<evidence type="ECO:0000313" key="8">
    <source>
        <dbReference type="EMBL" id="MWA03223.1"/>
    </source>
</evidence>
<dbReference type="GO" id="GO:0020037">
    <property type="term" value="F:heme binding"/>
    <property type="evidence" value="ECO:0007669"/>
    <property type="project" value="InterPro"/>
</dbReference>
<evidence type="ECO:0000256" key="7">
    <source>
        <dbReference type="RuleBase" id="RU000461"/>
    </source>
</evidence>
<dbReference type="AlphaFoldDB" id="A0A6I4MBZ2"/>
<evidence type="ECO:0000256" key="2">
    <source>
        <dbReference type="ARBA" id="ARBA00022617"/>
    </source>
</evidence>
<dbReference type="InterPro" id="IPR001128">
    <property type="entry name" value="Cyt_P450"/>
</dbReference>
<dbReference type="PROSITE" id="PS00086">
    <property type="entry name" value="CYTOCHROME_P450"/>
    <property type="match status" value="1"/>
</dbReference>